<dbReference type="InterPro" id="IPR052893">
    <property type="entry name" value="TCS_response_regulator"/>
</dbReference>
<feature type="modified residue" description="4-aspartylphosphate" evidence="1">
    <location>
        <position position="62"/>
    </location>
</feature>
<dbReference type="RefSeq" id="WP_115812064.1">
    <property type="nucleotide sequence ID" value="NZ_QUNI01000004.1"/>
</dbReference>
<gene>
    <name evidence="3" type="ORF">C8P67_10443</name>
</gene>
<keyword evidence="4" id="KW-1185">Reference proteome</keyword>
<dbReference type="InterPro" id="IPR011006">
    <property type="entry name" value="CheY-like_superfamily"/>
</dbReference>
<evidence type="ECO:0000313" key="4">
    <source>
        <dbReference type="Proteomes" id="UP000257136"/>
    </source>
</evidence>
<comment type="caution">
    <text evidence="3">The sequence shown here is derived from an EMBL/GenBank/DDBJ whole genome shotgun (WGS) entry which is preliminary data.</text>
</comment>
<evidence type="ECO:0000259" key="2">
    <source>
        <dbReference type="PROSITE" id="PS50110"/>
    </source>
</evidence>
<name>A0A3E0EQJ2_9FLAO</name>
<evidence type="ECO:0000313" key="3">
    <source>
        <dbReference type="EMBL" id="REG99426.1"/>
    </source>
</evidence>
<organism evidence="3 4">
    <name type="scientific">Flavobacterium aquicola</name>
    <dbReference type="NCBI Taxonomy" id="1682742"/>
    <lineage>
        <taxon>Bacteria</taxon>
        <taxon>Pseudomonadati</taxon>
        <taxon>Bacteroidota</taxon>
        <taxon>Flavobacteriia</taxon>
        <taxon>Flavobacteriales</taxon>
        <taxon>Flavobacteriaceae</taxon>
        <taxon>Flavobacterium</taxon>
    </lineage>
</organism>
<protein>
    <submittedName>
        <fullName evidence="3">Response regulator receiver domain-containing protein</fullName>
    </submittedName>
</protein>
<proteinExistence type="predicted"/>
<dbReference type="InterPro" id="IPR001789">
    <property type="entry name" value="Sig_transdc_resp-reg_receiver"/>
</dbReference>
<accession>A0A3E0EQJ2</accession>
<dbReference type="SUPFAM" id="SSF52172">
    <property type="entry name" value="CheY-like"/>
    <property type="match status" value="1"/>
</dbReference>
<dbReference type="GO" id="GO:0000160">
    <property type="term" value="P:phosphorelay signal transduction system"/>
    <property type="evidence" value="ECO:0007669"/>
    <property type="project" value="InterPro"/>
</dbReference>
<evidence type="ECO:0000256" key="1">
    <source>
        <dbReference type="PROSITE-ProRule" id="PRU00169"/>
    </source>
</evidence>
<dbReference type="Pfam" id="PF00072">
    <property type="entry name" value="Response_reg"/>
    <property type="match status" value="1"/>
</dbReference>
<dbReference type="SMART" id="SM00448">
    <property type="entry name" value="REC"/>
    <property type="match status" value="1"/>
</dbReference>
<dbReference type="AlphaFoldDB" id="A0A3E0EQJ2"/>
<dbReference type="OrthoDB" id="673128at2"/>
<dbReference type="PROSITE" id="PS50110">
    <property type="entry name" value="RESPONSE_REGULATORY"/>
    <property type="match status" value="1"/>
</dbReference>
<dbReference type="PANTHER" id="PTHR44520:SF2">
    <property type="entry name" value="RESPONSE REGULATOR RCP1"/>
    <property type="match status" value="1"/>
</dbReference>
<dbReference type="EMBL" id="QUNI01000004">
    <property type="protein sequence ID" value="REG99426.1"/>
    <property type="molecule type" value="Genomic_DNA"/>
</dbReference>
<feature type="domain" description="Response regulatory" evidence="2">
    <location>
        <begin position="5"/>
        <end position="132"/>
    </location>
</feature>
<keyword evidence="1" id="KW-0597">Phosphoprotein</keyword>
<dbReference type="Proteomes" id="UP000257136">
    <property type="component" value="Unassembled WGS sequence"/>
</dbReference>
<dbReference type="PANTHER" id="PTHR44520">
    <property type="entry name" value="RESPONSE REGULATOR RCP1-RELATED"/>
    <property type="match status" value="1"/>
</dbReference>
<dbReference type="Gene3D" id="3.40.50.2300">
    <property type="match status" value="1"/>
</dbReference>
<reference evidence="3 4" key="1">
    <citation type="submission" date="2018-08" db="EMBL/GenBank/DDBJ databases">
        <title>Genomic Encyclopedia of Archaeal and Bacterial Type Strains, Phase II (KMG-II): from individual species to whole genera.</title>
        <authorList>
            <person name="Goeker M."/>
        </authorList>
    </citation>
    <scope>NUCLEOTIDE SEQUENCE [LARGE SCALE GENOMIC DNA]</scope>
    <source>
        <strain evidence="3 4">DSM 100880</strain>
    </source>
</reference>
<sequence>MKQISIWVVDDDPIYQIIVSKMIKKSELLLAILSFKNGKEAIDEFKKRLEEKDTLPNIILLDINMPIMDGWEFMDEITLLKNQINEGIHIYIVSSSIAVEDKNKAKNYSEIIDYLVKPLNNDDLKLITAPFID</sequence>